<proteinExistence type="predicted"/>
<accession>A0ABX0JSL6</accession>
<organism evidence="2 3">
    <name type="scientific">Acetobacter musti</name>
    <dbReference type="NCBI Taxonomy" id="864732"/>
    <lineage>
        <taxon>Bacteria</taxon>
        <taxon>Pseudomonadati</taxon>
        <taxon>Pseudomonadota</taxon>
        <taxon>Alphaproteobacteria</taxon>
        <taxon>Acetobacterales</taxon>
        <taxon>Acetobacteraceae</taxon>
        <taxon>Acetobacter</taxon>
    </lineage>
</organism>
<dbReference type="SUPFAM" id="SSF51338">
    <property type="entry name" value="Composite domain of metallo-dependent hydrolases"/>
    <property type="match status" value="1"/>
</dbReference>
<dbReference type="Gene3D" id="3.20.20.140">
    <property type="entry name" value="Metal-dependent hydrolases"/>
    <property type="match status" value="1"/>
</dbReference>
<dbReference type="PANTHER" id="PTHR43135:SF3">
    <property type="entry name" value="ALPHA-D-RIBOSE 1-METHYLPHOSPHONATE 5-TRIPHOSPHATE DIPHOSPHATASE"/>
    <property type="match status" value="1"/>
</dbReference>
<dbReference type="InterPro" id="IPR006680">
    <property type="entry name" value="Amidohydro-rel"/>
</dbReference>
<sequence>MIVYLNICASTHACERLLKTGEQALRRVAVPVIAFFAGLQVAAAKADTVVVTAASMIDVVSGKEIKNPVVVVKDGRISSVSTQKTSMPADARHVDLPGMTLLPGLIDMHVHLTSSPEIGGYRKLGYTSNFWTVMGVANARKTLLAGFTTVRNLGSANYDDVALKQGIEGGYVPGPRIIPATYMICATGGHCDVEGSLPPNYSVPRPGVVDGPDEIRHAVRMLRKYGAEVIKFSGTGGVMSKTDPVDREQFSLDEMKVLVEEAHRWGMKVAVHAHGTLGINDALRAGVDTVEHASLTDAEGYRLAKANHAWLDMTPYTSTYVLELGTKNGAFPESMQKARMVVDAQERVFRGALAAGVRMIYGTDAGVFPNGDNARQFPIMVKWGMSPLETLRTATVNAAEALGKEKDLGAISEGHYGDMIAVKGNPLSDISVLEHVDFVMKGGQVVKGAGAPQ</sequence>
<name>A0ABX0JSL6_9PROT</name>
<gene>
    <name evidence="2" type="ORF">GOB93_16875</name>
</gene>
<dbReference type="EMBL" id="WOTB01000031">
    <property type="protein sequence ID" value="NHN86297.1"/>
    <property type="molecule type" value="Genomic_DNA"/>
</dbReference>
<dbReference type="CDD" id="cd01299">
    <property type="entry name" value="Met_dep_hydrolase_A"/>
    <property type="match status" value="1"/>
</dbReference>
<evidence type="ECO:0000313" key="2">
    <source>
        <dbReference type="EMBL" id="NHN86297.1"/>
    </source>
</evidence>
<evidence type="ECO:0000259" key="1">
    <source>
        <dbReference type="Pfam" id="PF01979"/>
    </source>
</evidence>
<comment type="caution">
    <text evidence="2">The sequence shown here is derived from an EMBL/GenBank/DDBJ whole genome shotgun (WGS) entry which is preliminary data.</text>
</comment>
<dbReference type="Proteomes" id="UP000635278">
    <property type="component" value="Unassembled WGS sequence"/>
</dbReference>
<protein>
    <submittedName>
        <fullName evidence="2">Amidohydrolase family protein</fullName>
    </submittedName>
</protein>
<dbReference type="Pfam" id="PF01979">
    <property type="entry name" value="Amidohydro_1"/>
    <property type="match status" value="1"/>
</dbReference>
<keyword evidence="3" id="KW-1185">Reference proteome</keyword>
<dbReference type="InterPro" id="IPR011059">
    <property type="entry name" value="Metal-dep_hydrolase_composite"/>
</dbReference>
<feature type="domain" description="Amidohydrolase-related" evidence="1">
    <location>
        <begin position="100"/>
        <end position="446"/>
    </location>
</feature>
<dbReference type="InterPro" id="IPR051781">
    <property type="entry name" value="Metallo-dep_Hydrolase"/>
</dbReference>
<dbReference type="Gene3D" id="2.30.40.10">
    <property type="entry name" value="Urease, subunit C, domain 1"/>
    <property type="match status" value="1"/>
</dbReference>
<dbReference type="InterPro" id="IPR057744">
    <property type="entry name" value="OTAase-like"/>
</dbReference>
<evidence type="ECO:0000313" key="3">
    <source>
        <dbReference type="Proteomes" id="UP000635278"/>
    </source>
</evidence>
<dbReference type="InterPro" id="IPR032466">
    <property type="entry name" value="Metal_Hydrolase"/>
</dbReference>
<reference evidence="2 3" key="1">
    <citation type="journal article" date="2020" name="Int. J. Syst. Evol. Microbiol.">
        <title>Novel acetic acid bacteria from cider fermentations: Acetobacter conturbans sp. nov. and Acetobacter fallax sp. nov.</title>
        <authorList>
            <person name="Sombolestani A.S."/>
            <person name="Cleenwerck I."/>
            <person name="Cnockaert M."/>
            <person name="Borremans W."/>
            <person name="Wieme A.D."/>
            <person name="De Vuyst L."/>
            <person name="Vandamme P."/>
        </authorList>
    </citation>
    <scope>NUCLEOTIDE SEQUENCE [LARGE SCALE GENOMIC DNA]</scope>
    <source>
        <strain evidence="2 3">LMG 30640</strain>
    </source>
</reference>
<dbReference type="SUPFAM" id="SSF51556">
    <property type="entry name" value="Metallo-dependent hydrolases"/>
    <property type="match status" value="1"/>
</dbReference>
<dbReference type="PANTHER" id="PTHR43135">
    <property type="entry name" value="ALPHA-D-RIBOSE 1-METHYLPHOSPHONATE 5-TRIPHOSPHATE DIPHOSPHATASE"/>
    <property type="match status" value="1"/>
</dbReference>